<comment type="caution">
    <text evidence="3">The sequence shown here is derived from an EMBL/GenBank/DDBJ whole genome shotgun (WGS) entry which is preliminary data.</text>
</comment>
<feature type="signal peptide" evidence="1">
    <location>
        <begin position="1"/>
        <end position="23"/>
    </location>
</feature>
<dbReference type="AlphaFoldDB" id="A0A0B0EL55"/>
<organism evidence="3 4">
    <name type="scientific">Candidatus Scalindua brodae</name>
    <dbReference type="NCBI Taxonomy" id="237368"/>
    <lineage>
        <taxon>Bacteria</taxon>
        <taxon>Pseudomonadati</taxon>
        <taxon>Planctomycetota</taxon>
        <taxon>Candidatus Brocadiia</taxon>
        <taxon>Candidatus Brocadiales</taxon>
        <taxon>Candidatus Scalinduaceae</taxon>
        <taxon>Candidatus Scalindua</taxon>
    </lineage>
</organism>
<accession>A0A0B0EL55</accession>
<reference evidence="3 4" key="1">
    <citation type="submission" date="2014-10" db="EMBL/GenBank/DDBJ databases">
        <title>Draft genome of anammox bacterium scalindua brodae, obtained using differential coverage binning of sequence data from two enrichment reactors.</title>
        <authorList>
            <person name="Speth D.R."/>
            <person name="Russ L."/>
            <person name="Kartal B."/>
            <person name="Op den Camp H.J."/>
            <person name="Dutilh B.E."/>
            <person name="Jetten M.S."/>
        </authorList>
    </citation>
    <scope>NUCLEOTIDE SEQUENCE [LARGE SCALE GENOMIC DNA]</scope>
    <source>
        <strain evidence="3">RU1</strain>
    </source>
</reference>
<dbReference type="eggNOG" id="ENOG5033FM5">
    <property type="taxonomic scope" value="Bacteria"/>
</dbReference>
<name>A0A0B0EL55_9BACT</name>
<dbReference type="NCBIfam" id="TIGR02595">
    <property type="entry name" value="PEP_CTERM"/>
    <property type="match status" value="1"/>
</dbReference>
<dbReference type="InterPro" id="IPR013424">
    <property type="entry name" value="Ice-binding_C"/>
</dbReference>
<dbReference type="Proteomes" id="UP000030652">
    <property type="component" value="Unassembled WGS sequence"/>
</dbReference>
<keyword evidence="1" id="KW-0732">Signal</keyword>
<sequence>MKKVLVLFMAVFLTVGMADSARAVTFNLFDWGFNADGEEISSPNLNAPGDLGAALNATYTTGGFSFTTGLGTVGVKVTGVGAHSVVSWFDHEIDESVNTYFNETGSTSGITAAGQTWEIDEPGWVDGDIYEHLQDTVAAGSFLDDGIGISTHGNTTFPDDVSMALGWDFILGAGESANISFVLSDTVVPSGFYLAHNDPDSLATIYFSSTLEIGSDNPVVPEPSTVILLGIGMAGLVATRKRLGKRFIKG</sequence>
<gene>
    <name evidence="3" type="ORF">SCABRO_02883</name>
</gene>
<feature type="chain" id="PRO_5002054335" evidence="1">
    <location>
        <begin position="24"/>
        <end position="250"/>
    </location>
</feature>
<dbReference type="Pfam" id="PF07589">
    <property type="entry name" value="PEP-CTERM"/>
    <property type="match status" value="1"/>
</dbReference>
<proteinExistence type="predicted"/>
<evidence type="ECO:0000259" key="2">
    <source>
        <dbReference type="Pfam" id="PF07589"/>
    </source>
</evidence>
<feature type="domain" description="Ice-binding protein C-terminal" evidence="2">
    <location>
        <begin position="220"/>
        <end position="242"/>
    </location>
</feature>
<evidence type="ECO:0000313" key="3">
    <source>
        <dbReference type="EMBL" id="KHE91390.1"/>
    </source>
</evidence>
<protein>
    <submittedName>
        <fullName evidence="3">PEP-CTERM motif protein</fullName>
    </submittedName>
</protein>
<evidence type="ECO:0000313" key="4">
    <source>
        <dbReference type="Proteomes" id="UP000030652"/>
    </source>
</evidence>
<dbReference type="EMBL" id="JRYO01000203">
    <property type="protein sequence ID" value="KHE91390.1"/>
    <property type="molecule type" value="Genomic_DNA"/>
</dbReference>
<evidence type="ECO:0000256" key="1">
    <source>
        <dbReference type="SAM" id="SignalP"/>
    </source>
</evidence>